<evidence type="ECO:0000313" key="1">
    <source>
        <dbReference type="EMBL" id="SVE26410.1"/>
    </source>
</evidence>
<proteinExistence type="predicted"/>
<gene>
    <name evidence="1" type="ORF">METZ01_LOCUS479264</name>
</gene>
<dbReference type="AlphaFoldDB" id="A0A383C321"/>
<protein>
    <submittedName>
        <fullName evidence="1">Uncharacterized protein</fullName>
    </submittedName>
</protein>
<dbReference type="EMBL" id="UINC01205298">
    <property type="protein sequence ID" value="SVE26410.1"/>
    <property type="molecule type" value="Genomic_DNA"/>
</dbReference>
<organism evidence="1">
    <name type="scientific">marine metagenome</name>
    <dbReference type="NCBI Taxonomy" id="408172"/>
    <lineage>
        <taxon>unclassified sequences</taxon>
        <taxon>metagenomes</taxon>
        <taxon>ecological metagenomes</taxon>
    </lineage>
</organism>
<name>A0A383C321_9ZZZZ</name>
<sequence>MKIMNDKTNKANNLIIGAIYINANTGQPCRLVHIVSCQGVWLETFDGQGYGDLVKFEDCHYADIDEVQDFLDDLRVYTASEKAPAYKSEREFAYGKEIVRDYDGSAVIGWYDDNEGNDIRCRD</sequence>
<reference evidence="1" key="1">
    <citation type="submission" date="2018-05" db="EMBL/GenBank/DDBJ databases">
        <authorList>
            <person name="Lanie J.A."/>
            <person name="Ng W.-L."/>
            <person name="Kazmierczak K.M."/>
            <person name="Andrzejewski T.M."/>
            <person name="Davidsen T.M."/>
            <person name="Wayne K.J."/>
            <person name="Tettelin H."/>
            <person name="Glass J.I."/>
            <person name="Rusch D."/>
            <person name="Podicherti R."/>
            <person name="Tsui H.-C.T."/>
            <person name="Winkler M.E."/>
        </authorList>
    </citation>
    <scope>NUCLEOTIDE SEQUENCE</scope>
</reference>
<accession>A0A383C321</accession>